<dbReference type="GO" id="GO:0005886">
    <property type="term" value="C:plasma membrane"/>
    <property type="evidence" value="ECO:0007669"/>
    <property type="project" value="UniProtKB-SubCell"/>
</dbReference>
<dbReference type="GO" id="GO:0005524">
    <property type="term" value="F:ATP binding"/>
    <property type="evidence" value="ECO:0007669"/>
    <property type="project" value="UniProtKB-KW"/>
</dbReference>
<keyword evidence="3" id="KW-0547">Nucleotide-binding</keyword>
<reference evidence="7 8" key="1">
    <citation type="submission" date="2019-10" db="EMBL/GenBank/DDBJ databases">
        <title>Pseudoalteromonas rubra S4059.</title>
        <authorList>
            <person name="Paulsen S."/>
            <person name="Wang X."/>
        </authorList>
    </citation>
    <scope>NUCLEOTIDE SEQUENCE [LARGE SCALE GENOMIC DNA]</scope>
    <source>
        <strain evidence="7 8">S4059</strain>
    </source>
</reference>
<dbReference type="Pfam" id="PF00664">
    <property type="entry name" value="ABC_membrane"/>
    <property type="match status" value="1"/>
</dbReference>
<evidence type="ECO:0000256" key="4">
    <source>
        <dbReference type="ARBA" id="ARBA00022840"/>
    </source>
</evidence>
<dbReference type="GO" id="GO:0016887">
    <property type="term" value="F:ATP hydrolysis activity"/>
    <property type="evidence" value="ECO:0007669"/>
    <property type="project" value="InterPro"/>
</dbReference>
<dbReference type="GO" id="GO:0140359">
    <property type="term" value="F:ABC-type transporter activity"/>
    <property type="evidence" value="ECO:0007669"/>
    <property type="project" value="InterPro"/>
</dbReference>
<keyword evidence="2" id="KW-0812">Transmembrane</keyword>
<dbReference type="Gene3D" id="3.40.50.300">
    <property type="entry name" value="P-loop containing nucleotide triphosphate hydrolases"/>
    <property type="match status" value="1"/>
</dbReference>
<dbReference type="PROSITE" id="PS50893">
    <property type="entry name" value="ABC_TRANSPORTER_2"/>
    <property type="match status" value="1"/>
</dbReference>
<dbReference type="InterPro" id="IPR005898">
    <property type="entry name" value="Cyc_pep_transpt_SyrD/YojI"/>
</dbReference>
<dbReference type="PANTHER" id="PTHR24221:SF654">
    <property type="entry name" value="ATP-BINDING CASSETTE SUB-FAMILY B MEMBER 6"/>
    <property type="match status" value="1"/>
</dbReference>
<gene>
    <name evidence="7" type="ORF">CWC22_015785</name>
</gene>
<dbReference type="InterPro" id="IPR003439">
    <property type="entry name" value="ABC_transporter-like_ATP-bd"/>
</dbReference>
<protein>
    <submittedName>
        <fullName evidence="7">Cyclic peptide export ABC transporter</fullName>
    </submittedName>
</protein>
<dbReference type="InterPro" id="IPR027417">
    <property type="entry name" value="P-loop_NTPase"/>
</dbReference>
<evidence type="ECO:0000313" key="7">
    <source>
        <dbReference type="EMBL" id="QPB84367.1"/>
    </source>
</evidence>
<dbReference type="PROSITE" id="PS00211">
    <property type="entry name" value="ABC_TRANSPORTER_1"/>
    <property type="match status" value="1"/>
</dbReference>
<proteinExistence type="predicted"/>
<sequence>MKVLPFLIKFSPGLLIFSVIAGIVSGTASTLVIAVINDTISEISNPLTLFVWLFLGGTSVALLAGLVSRLLLLKLSVKAVKKWRLELCKQLLASPYSELEKHGSSKLMATLTEDIHTVAEALTEFPVLCTNLAVILACFGYLFWLSWSLALAYLAVFTIGVITYEAIARKTRPLLQDGRVKWDDLVDHYNCLINGNKELKLQRSRRDNFYEQELTTTADEMMNVAWGWHKVFAIADSYGQFIYSALIGLIVFVAPLVTFYETSVLTGFVLMALYMRVPITTSVGSIPMFHQADVAMDKINSLNLSLSSLKETDVKSADSKPYKPTEFNSLEFNEVEYKYQKENDSEKGFSIGPLSLRIGAGEVIFVIGGNGCGKSSFVKLLTGLYTPSSGEVLLNNTPIDNSNRDDYRQNISAIFSDYYLFKNLYGLLNKTGDSKVQEYLIKLGLTDKVSVEDGKLSTVELSSGQRKRLALLISFIEDRNIYVFDEWAADQDPVFKDIFYHDLLPELKAKGKTVIVISHDDYYFNVADRIIRFNDGRIIQDVTNTSHSVRRKAFQWNESITDEVN</sequence>
<dbReference type="Proteomes" id="UP000305729">
    <property type="component" value="Chromosome 1"/>
</dbReference>
<comment type="subcellular location">
    <subcellularLocation>
        <location evidence="1">Cell membrane</location>
        <topology evidence="1">Multi-pass membrane protein</topology>
    </subcellularLocation>
</comment>
<keyword evidence="6" id="KW-0472">Membrane</keyword>
<dbReference type="RefSeq" id="WP_138538764.1">
    <property type="nucleotide sequence ID" value="NZ_CP045429.1"/>
</dbReference>
<dbReference type="AlphaFoldDB" id="A0A5S3UV61"/>
<dbReference type="SUPFAM" id="SSF90123">
    <property type="entry name" value="ABC transporter transmembrane region"/>
    <property type="match status" value="1"/>
</dbReference>
<dbReference type="NCBIfam" id="TIGR01194">
    <property type="entry name" value="cyc_pep_trnsptr"/>
    <property type="match status" value="1"/>
</dbReference>
<keyword evidence="4" id="KW-0067">ATP-binding</keyword>
<dbReference type="Pfam" id="PF00005">
    <property type="entry name" value="ABC_tran"/>
    <property type="match status" value="1"/>
</dbReference>
<dbReference type="EMBL" id="CP045429">
    <property type="protein sequence ID" value="QPB84367.1"/>
    <property type="molecule type" value="Genomic_DNA"/>
</dbReference>
<dbReference type="SUPFAM" id="SSF52540">
    <property type="entry name" value="P-loop containing nucleoside triphosphate hydrolases"/>
    <property type="match status" value="1"/>
</dbReference>
<dbReference type="InterPro" id="IPR036640">
    <property type="entry name" value="ABC1_TM_sf"/>
</dbReference>
<dbReference type="InterPro" id="IPR003593">
    <property type="entry name" value="AAA+_ATPase"/>
</dbReference>
<name>A0A5S3UV61_9GAMM</name>
<keyword evidence="5" id="KW-1133">Transmembrane helix</keyword>
<dbReference type="InterPro" id="IPR039421">
    <property type="entry name" value="Type_1_exporter"/>
</dbReference>
<dbReference type="GO" id="GO:0015833">
    <property type="term" value="P:peptide transport"/>
    <property type="evidence" value="ECO:0007669"/>
    <property type="project" value="InterPro"/>
</dbReference>
<dbReference type="PROSITE" id="PS50929">
    <property type="entry name" value="ABC_TM1F"/>
    <property type="match status" value="1"/>
</dbReference>
<dbReference type="GO" id="GO:1904680">
    <property type="term" value="F:peptide transmembrane transporter activity"/>
    <property type="evidence" value="ECO:0007669"/>
    <property type="project" value="InterPro"/>
</dbReference>
<dbReference type="InterPro" id="IPR011527">
    <property type="entry name" value="ABC1_TM_dom"/>
</dbReference>
<dbReference type="SMART" id="SM00382">
    <property type="entry name" value="AAA"/>
    <property type="match status" value="1"/>
</dbReference>
<evidence type="ECO:0000256" key="1">
    <source>
        <dbReference type="ARBA" id="ARBA00004651"/>
    </source>
</evidence>
<organism evidence="7 8">
    <name type="scientific">Pseudoalteromonas rubra</name>
    <dbReference type="NCBI Taxonomy" id="43658"/>
    <lineage>
        <taxon>Bacteria</taxon>
        <taxon>Pseudomonadati</taxon>
        <taxon>Pseudomonadota</taxon>
        <taxon>Gammaproteobacteria</taxon>
        <taxon>Alteromonadales</taxon>
        <taxon>Pseudoalteromonadaceae</taxon>
        <taxon>Pseudoalteromonas</taxon>
    </lineage>
</organism>
<evidence type="ECO:0000313" key="8">
    <source>
        <dbReference type="Proteomes" id="UP000305729"/>
    </source>
</evidence>
<accession>A0A5S3UV61</accession>
<evidence type="ECO:0000256" key="6">
    <source>
        <dbReference type="ARBA" id="ARBA00023136"/>
    </source>
</evidence>
<evidence type="ECO:0000256" key="3">
    <source>
        <dbReference type="ARBA" id="ARBA00022741"/>
    </source>
</evidence>
<dbReference type="Gene3D" id="1.20.1560.10">
    <property type="entry name" value="ABC transporter type 1, transmembrane domain"/>
    <property type="match status" value="1"/>
</dbReference>
<dbReference type="PANTHER" id="PTHR24221">
    <property type="entry name" value="ATP-BINDING CASSETTE SUB-FAMILY B"/>
    <property type="match status" value="1"/>
</dbReference>
<evidence type="ECO:0000256" key="5">
    <source>
        <dbReference type="ARBA" id="ARBA00022989"/>
    </source>
</evidence>
<dbReference type="CDD" id="cd03228">
    <property type="entry name" value="ABCC_MRP_Like"/>
    <property type="match status" value="1"/>
</dbReference>
<evidence type="ECO:0000256" key="2">
    <source>
        <dbReference type="ARBA" id="ARBA00022692"/>
    </source>
</evidence>
<dbReference type="InterPro" id="IPR017871">
    <property type="entry name" value="ABC_transporter-like_CS"/>
</dbReference>